<sequence length="137" mass="15487">MTQTVLIGDIQNLPEAEVRQLPCTVHFSGKANVAQRFDTYMEETMDGDQKLINAYFRGHPLVGTKLEVPEGYKGVVFTSSINDGSRALKAKAHFDHFTYFNWTTKPSQADPQQAILDWLSIARTIHTDENENEGQKE</sequence>
<dbReference type="GO" id="GO:0032299">
    <property type="term" value="C:ribonuclease H2 complex"/>
    <property type="evidence" value="ECO:0007669"/>
    <property type="project" value="InterPro"/>
</dbReference>
<dbReference type="OrthoDB" id="6222486at2759"/>
<protein>
    <submittedName>
        <fullName evidence="1">Uncharacterized protein</fullName>
    </submittedName>
</protein>
<dbReference type="Proteomes" id="UP000192247">
    <property type="component" value="Unassembled WGS sequence"/>
</dbReference>
<gene>
    <name evidence="1" type="ORF">BIW11_10430</name>
</gene>
<organism evidence="1 2">
    <name type="scientific">Tropilaelaps mercedesae</name>
    <dbReference type="NCBI Taxonomy" id="418985"/>
    <lineage>
        <taxon>Eukaryota</taxon>
        <taxon>Metazoa</taxon>
        <taxon>Ecdysozoa</taxon>
        <taxon>Arthropoda</taxon>
        <taxon>Chelicerata</taxon>
        <taxon>Arachnida</taxon>
        <taxon>Acari</taxon>
        <taxon>Parasitiformes</taxon>
        <taxon>Mesostigmata</taxon>
        <taxon>Gamasina</taxon>
        <taxon>Dermanyssoidea</taxon>
        <taxon>Laelapidae</taxon>
        <taxon>Tropilaelaps</taxon>
    </lineage>
</organism>
<dbReference type="PANTHER" id="PTHR47204:SF1">
    <property type="entry name" value="RIBONUCLEASE H2 SUBUNIT C"/>
    <property type="match status" value="1"/>
</dbReference>
<evidence type="ECO:0000313" key="2">
    <source>
        <dbReference type="Proteomes" id="UP000192247"/>
    </source>
</evidence>
<dbReference type="InParanoid" id="A0A1V9XFP8"/>
<dbReference type="AlphaFoldDB" id="A0A1V9XFP8"/>
<keyword evidence="2" id="KW-1185">Reference proteome</keyword>
<dbReference type="Pfam" id="PF08615">
    <property type="entry name" value="RNase_H2_suC"/>
    <property type="match status" value="1"/>
</dbReference>
<dbReference type="FunCoup" id="A0A1V9XFP8">
    <property type="interactions" value="83"/>
</dbReference>
<proteinExistence type="predicted"/>
<dbReference type="GO" id="GO:0006401">
    <property type="term" value="P:RNA catabolic process"/>
    <property type="evidence" value="ECO:0007669"/>
    <property type="project" value="InterPro"/>
</dbReference>
<reference evidence="1 2" key="1">
    <citation type="journal article" date="2017" name="Gigascience">
        <title>Draft genome of the honey bee ectoparasitic mite, Tropilaelaps mercedesae, is shaped by the parasitic life history.</title>
        <authorList>
            <person name="Dong X."/>
            <person name="Armstrong S.D."/>
            <person name="Xia D."/>
            <person name="Makepeace B.L."/>
            <person name="Darby A.C."/>
            <person name="Kadowaki T."/>
        </authorList>
    </citation>
    <scope>NUCLEOTIDE SEQUENCE [LARGE SCALE GENOMIC DNA]</scope>
    <source>
        <strain evidence="1">Wuxi-XJTLU</strain>
    </source>
</reference>
<evidence type="ECO:0000313" key="1">
    <source>
        <dbReference type="EMBL" id="OQR72367.1"/>
    </source>
</evidence>
<comment type="caution">
    <text evidence="1">The sequence shown here is derived from an EMBL/GenBank/DDBJ whole genome shotgun (WGS) entry which is preliminary data.</text>
</comment>
<dbReference type="EMBL" id="MNPL01011940">
    <property type="protein sequence ID" value="OQR72367.1"/>
    <property type="molecule type" value="Genomic_DNA"/>
</dbReference>
<accession>A0A1V9XFP8</accession>
<name>A0A1V9XFP8_9ACAR</name>
<dbReference type="CDD" id="cd09271">
    <property type="entry name" value="RNase_H2-C"/>
    <property type="match status" value="1"/>
</dbReference>
<dbReference type="InterPro" id="IPR013924">
    <property type="entry name" value="RNase_H2_suC"/>
</dbReference>
<dbReference type="Gene3D" id="2.40.128.680">
    <property type="match status" value="1"/>
</dbReference>
<dbReference type="PANTHER" id="PTHR47204">
    <property type="entry name" value="OS02G0168900 PROTEIN"/>
    <property type="match status" value="1"/>
</dbReference>
<dbReference type="STRING" id="418985.A0A1V9XFP8"/>